<feature type="domain" description="AB hydrolase-1" evidence="1">
    <location>
        <begin position="28"/>
        <end position="162"/>
    </location>
</feature>
<dbReference type="AlphaFoldDB" id="A0A4V3IVA1"/>
<keyword evidence="2" id="KW-0378">Hydrolase</keyword>
<dbReference type="InterPro" id="IPR029058">
    <property type="entry name" value="AB_hydrolase_fold"/>
</dbReference>
<gene>
    <name evidence="2" type="ORF">E3T48_09485</name>
</gene>
<dbReference type="PANTHER" id="PTHR43798">
    <property type="entry name" value="MONOACYLGLYCEROL LIPASE"/>
    <property type="match status" value="1"/>
</dbReference>
<dbReference type="InterPro" id="IPR000073">
    <property type="entry name" value="AB_hydrolase_1"/>
</dbReference>
<comment type="caution">
    <text evidence="2">The sequence shown here is derived from an EMBL/GenBank/DDBJ whole genome shotgun (WGS) entry which is preliminary data.</text>
</comment>
<accession>A0A4V3IVA1</accession>
<protein>
    <submittedName>
        <fullName evidence="2">Alpha/beta hydrolase</fullName>
    </submittedName>
</protein>
<dbReference type="RefSeq" id="WP_134523819.1">
    <property type="nucleotide sequence ID" value="NZ_SOHH01000066.1"/>
</dbReference>
<dbReference type="InterPro" id="IPR050266">
    <property type="entry name" value="AB_hydrolase_sf"/>
</dbReference>
<dbReference type="Pfam" id="PF00561">
    <property type="entry name" value="Abhydrolase_1"/>
    <property type="match status" value="1"/>
</dbReference>
<dbReference type="GO" id="GO:0016787">
    <property type="term" value="F:hydrolase activity"/>
    <property type="evidence" value="ECO:0007669"/>
    <property type="project" value="UniProtKB-KW"/>
</dbReference>
<evidence type="ECO:0000313" key="3">
    <source>
        <dbReference type="Proteomes" id="UP000298313"/>
    </source>
</evidence>
<dbReference type="PRINTS" id="PR00412">
    <property type="entry name" value="EPOXHYDRLASE"/>
</dbReference>
<dbReference type="EMBL" id="SOHH01000066">
    <property type="protein sequence ID" value="TFD76971.1"/>
    <property type="molecule type" value="Genomic_DNA"/>
</dbReference>
<dbReference type="PANTHER" id="PTHR43798:SF33">
    <property type="entry name" value="HYDROLASE, PUTATIVE (AFU_ORTHOLOGUE AFUA_2G14860)-RELATED"/>
    <property type="match status" value="1"/>
</dbReference>
<sequence length="297" mass="32523">MSFTSFGRIATPVLEIGYEFSGDPGGTPVILLHGFPYDVRAFDEVAPILADQDAFVLAPYLRGFGPTRFLDDTTIRSGQQGALGQDLIDFMDALNIEKAIVAGYDWGGRAACIAAALEPGRVAGLVSVDGYNMQNLASAGEPADPERERTYWYQYYFHSARGRRGLDRNRDELCELLWRTWSPTWRGASQAFPASAPSLHSPDFVDVVIHSYRHRYGLVEGDPQYQGLEDLIAQEPQITVPTVVLESGDDGVGGPSAGEDREYFTGPYDHRVLPGIGHNVPQENPKAFAQAVLSLLA</sequence>
<keyword evidence="3" id="KW-1185">Reference proteome</keyword>
<dbReference type="GO" id="GO:0016020">
    <property type="term" value="C:membrane"/>
    <property type="evidence" value="ECO:0007669"/>
    <property type="project" value="TreeGrafter"/>
</dbReference>
<dbReference type="InterPro" id="IPR000639">
    <property type="entry name" value="Epox_hydrolase-like"/>
</dbReference>
<proteinExistence type="predicted"/>
<dbReference type="SUPFAM" id="SSF53474">
    <property type="entry name" value="alpha/beta-Hydrolases"/>
    <property type="match status" value="1"/>
</dbReference>
<organism evidence="2 3">
    <name type="scientific">Cryobacterium fucosi</name>
    <dbReference type="NCBI Taxonomy" id="1259157"/>
    <lineage>
        <taxon>Bacteria</taxon>
        <taxon>Bacillati</taxon>
        <taxon>Actinomycetota</taxon>
        <taxon>Actinomycetes</taxon>
        <taxon>Micrococcales</taxon>
        <taxon>Microbacteriaceae</taxon>
        <taxon>Cryobacterium</taxon>
    </lineage>
</organism>
<name>A0A4V3IVA1_9MICO</name>
<evidence type="ECO:0000259" key="1">
    <source>
        <dbReference type="Pfam" id="PF00561"/>
    </source>
</evidence>
<dbReference type="OrthoDB" id="2987348at2"/>
<dbReference type="Proteomes" id="UP000298313">
    <property type="component" value="Unassembled WGS sequence"/>
</dbReference>
<reference evidence="2 3" key="1">
    <citation type="submission" date="2019-03" db="EMBL/GenBank/DDBJ databases">
        <title>Genomics of glacier-inhabiting Cryobacterium strains.</title>
        <authorList>
            <person name="Liu Q."/>
            <person name="Xin Y.-H."/>
        </authorList>
    </citation>
    <scope>NUCLEOTIDE SEQUENCE [LARGE SCALE GENOMIC DNA]</scope>
    <source>
        <strain evidence="2 3">Hh4</strain>
    </source>
</reference>
<dbReference type="Gene3D" id="3.40.50.1820">
    <property type="entry name" value="alpha/beta hydrolase"/>
    <property type="match status" value="1"/>
</dbReference>
<evidence type="ECO:0000313" key="2">
    <source>
        <dbReference type="EMBL" id="TFD76971.1"/>
    </source>
</evidence>